<evidence type="ECO:0000256" key="4">
    <source>
        <dbReference type="ARBA" id="ARBA00022777"/>
    </source>
</evidence>
<evidence type="ECO:0000256" key="5">
    <source>
        <dbReference type="ARBA" id="ARBA00022840"/>
    </source>
</evidence>
<dbReference type="InterPro" id="IPR011009">
    <property type="entry name" value="Kinase-like_dom_sf"/>
</dbReference>
<evidence type="ECO:0000313" key="9">
    <source>
        <dbReference type="Proteomes" id="UP000242188"/>
    </source>
</evidence>
<dbReference type="AlphaFoldDB" id="A0A210R3A0"/>
<dbReference type="EMBL" id="NEDP02000657">
    <property type="protein sequence ID" value="OWF55469.1"/>
    <property type="molecule type" value="Genomic_DNA"/>
</dbReference>
<dbReference type="Gene3D" id="1.10.510.10">
    <property type="entry name" value="Transferase(Phosphotransferase) domain 1"/>
    <property type="match status" value="1"/>
</dbReference>
<dbReference type="Pfam" id="PF00069">
    <property type="entry name" value="Pkinase"/>
    <property type="match status" value="1"/>
</dbReference>
<dbReference type="EC" id="2.7.11.1" evidence="1"/>
<evidence type="ECO:0000313" key="8">
    <source>
        <dbReference type="EMBL" id="OWF55469.1"/>
    </source>
</evidence>
<feature type="domain" description="Protein kinase" evidence="7">
    <location>
        <begin position="166"/>
        <end position="449"/>
    </location>
</feature>
<keyword evidence="4 8" id="KW-0418">Kinase</keyword>
<keyword evidence="5" id="KW-0067">ATP-binding</keyword>
<comment type="caution">
    <text evidence="8">The sequence shown here is derived from an EMBL/GenBank/DDBJ whole genome shotgun (WGS) entry which is preliminary data.</text>
</comment>
<gene>
    <name evidence="8" type="ORF">KP79_PYT19519</name>
</gene>
<dbReference type="PANTHER" id="PTHR43671">
    <property type="entry name" value="SERINE/THREONINE-PROTEIN KINASE NEK"/>
    <property type="match status" value="1"/>
</dbReference>
<dbReference type="OrthoDB" id="10679320at2759"/>
<accession>A0A210R3A0</accession>
<name>A0A210R3A0_MIZYE</name>
<dbReference type="GO" id="GO:0004674">
    <property type="term" value="F:protein serine/threonine kinase activity"/>
    <property type="evidence" value="ECO:0007669"/>
    <property type="project" value="UniProtKB-EC"/>
</dbReference>
<feature type="region of interest" description="Disordered" evidence="6">
    <location>
        <begin position="570"/>
        <end position="648"/>
    </location>
</feature>
<keyword evidence="9" id="KW-1185">Reference proteome</keyword>
<dbReference type="PANTHER" id="PTHR43671:SF13">
    <property type="entry name" value="SERINE_THREONINE-PROTEIN KINASE NEK2"/>
    <property type="match status" value="1"/>
</dbReference>
<reference evidence="8 9" key="1">
    <citation type="journal article" date="2017" name="Nat. Ecol. Evol.">
        <title>Scallop genome provides insights into evolution of bilaterian karyotype and development.</title>
        <authorList>
            <person name="Wang S."/>
            <person name="Zhang J."/>
            <person name="Jiao W."/>
            <person name="Li J."/>
            <person name="Xun X."/>
            <person name="Sun Y."/>
            <person name="Guo X."/>
            <person name="Huan P."/>
            <person name="Dong B."/>
            <person name="Zhang L."/>
            <person name="Hu X."/>
            <person name="Sun X."/>
            <person name="Wang J."/>
            <person name="Zhao C."/>
            <person name="Wang Y."/>
            <person name="Wang D."/>
            <person name="Huang X."/>
            <person name="Wang R."/>
            <person name="Lv J."/>
            <person name="Li Y."/>
            <person name="Zhang Z."/>
            <person name="Liu B."/>
            <person name="Lu W."/>
            <person name="Hui Y."/>
            <person name="Liang J."/>
            <person name="Zhou Z."/>
            <person name="Hou R."/>
            <person name="Li X."/>
            <person name="Liu Y."/>
            <person name="Li H."/>
            <person name="Ning X."/>
            <person name="Lin Y."/>
            <person name="Zhao L."/>
            <person name="Xing Q."/>
            <person name="Dou J."/>
            <person name="Li Y."/>
            <person name="Mao J."/>
            <person name="Guo H."/>
            <person name="Dou H."/>
            <person name="Li T."/>
            <person name="Mu C."/>
            <person name="Jiang W."/>
            <person name="Fu Q."/>
            <person name="Fu X."/>
            <person name="Miao Y."/>
            <person name="Liu J."/>
            <person name="Yu Q."/>
            <person name="Li R."/>
            <person name="Liao H."/>
            <person name="Li X."/>
            <person name="Kong Y."/>
            <person name="Jiang Z."/>
            <person name="Chourrout D."/>
            <person name="Li R."/>
            <person name="Bao Z."/>
        </authorList>
    </citation>
    <scope>NUCLEOTIDE SEQUENCE [LARGE SCALE GENOMIC DNA]</scope>
    <source>
        <strain evidence="8 9">PY_sf001</strain>
    </source>
</reference>
<keyword evidence="3" id="KW-0547">Nucleotide-binding</keyword>
<protein>
    <recommendedName>
        <fullName evidence="1">non-specific serine/threonine protein kinase</fullName>
        <ecNumber evidence="1">2.7.11.1</ecNumber>
    </recommendedName>
</protein>
<dbReference type="GO" id="GO:0005524">
    <property type="term" value="F:ATP binding"/>
    <property type="evidence" value="ECO:0007669"/>
    <property type="project" value="UniProtKB-KW"/>
</dbReference>
<proteinExistence type="predicted"/>
<dbReference type="InterPro" id="IPR050660">
    <property type="entry name" value="NEK_Ser/Thr_kinase"/>
</dbReference>
<evidence type="ECO:0000256" key="6">
    <source>
        <dbReference type="SAM" id="MobiDB-lite"/>
    </source>
</evidence>
<dbReference type="Proteomes" id="UP000242188">
    <property type="component" value="Unassembled WGS sequence"/>
</dbReference>
<dbReference type="SMART" id="SM00220">
    <property type="entry name" value="S_TKc"/>
    <property type="match status" value="1"/>
</dbReference>
<sequence length="648" mass="72027">MGGLRISMVVPCVTTTHLTEDKLDEIMAVQADQNDFTSHTTTDSNGLNMSVILKDVMDMENEVEERKIRQEAELRDPSSFEDLKTKFSSSKHQVYHHTGVNLESDVDTSDPLDSEWEASIQMRNCADMVQTRDDEYKNKLLRNARKQNQSQAVPWTSDHAAPLKDITPVQELGKRHRVTVFENATTKSLFVQKQYLEKPNEREIEVLRAMKHRNIPTLYNTGMQGNSTILQMEYCGEPLAKYVEKNFNKGRYVPETFMWNILEQIMDLLRFLEYSKVVHQNISAETICLLHTRKGLVVKLVGFGNVLTYQDLVPQSGIQSTAALGGTVQYCEADDLAKRTLTLSGRSLLGMQWSSEASLTDDMVPWAGAQRGKSSSGSDKASRPSCQADMVASGRVALFMVYGPGVKDLSDKCFPNSSDLKDFVLKMVDLNPQTGLKPAAGLDIIQKKLSQDVIELSDSDEVIELPDSDEAIELSGSDEAIELSGSWEGAVEPSTNEVTAYPTISVSTPLTTPLQQETFSFRKNGDSRDLPLITPPTYQPTSKSNILTPSSRVELQAANASSSLVGTAGTVGSSIDRPDDVISVNPGSSLYKEPDKETPRKDMTQSQADKGTLNKLRSRVTWNKGSRDKPYIRPQTKFTNLPNFEKLE</sequence>
<evidence type="ECO:0000256" key="3">
    <source>
        <dbReference type="ARBA" id="ARBA00022741"/>
    </source>
</evidence>
<dbReference type="STRING" id="6573.A0A210R3A0"/>
<evidence type="ECO:0000256" key="2">
    <source>
        <dbReference type="ARBA" id="ARBA00022679"/>
    </source>
</evidence>
<dbReference type="SUPFAM" id="SSF56112">
    <property type="entry name" value="Protein kinase-like (PK-like)"/>
    <property type="match status" value="1"/>
</dbReference>
<evidence type="ECO:0000259" key="7">
    <source>
        <dbReference type="PROSITE" id="PS50011"/>
    </source>
</evidence>
<keyword evidence="2" id="KW-0808">Transferase</keyword>
<dbReference type="InterPro" id="IPR000719">
    <property type="entry name" value="Prot_kinase_dom"/>
</dbReference>
<dbReference type="PROSITE" id="PS50011">
    <property type="entry name" value="PROTEIN_KINASE_DOM"/>
    <property type="match status" value="1"/>
</dbReference>
<organism evidence="8 9">
    <name type="scientific">Mizuhopecten yessoensis</name>
    <name type="common">Japanese scallop</name>
    <name type="synonym">Patinopecten yessoensis</name>
    <dbReference type="NCBI Taxonomy" id="6573"/>
    <lineage>
        <taxon>Eukaryota</taxon>
        <taxon>Metazoa</taxon>
        <taxon>Spiralia</taxon>
        <taxon>Lophotrochozoa</taxon>
        <taxon>Mollusca</taxon>
        <taxon>Bivalvia</taxon>
        <taxon>Autobranchia</taxon>
        <taxon>Pteriomorphia</taxon>
        <taxon>Pectinida</taxon>
        <taxon>Pectinoidea</taxon>
        <taxon>Pectinidae</taxon>
        <taxon>Mizuhopecten</taxon>
    </lineage>
</organism>
<feature type="compositionally biased region" description="Basic and acidic residues" evidence="6">
    <location>
        <begin position="592"/>
        <end position="603"/>
    </location>
</feature>
<evidence type="ECO:0000256" key="1">
    <source>
        <dbReference type="ARBA" id="ARBA00012513"/>
    </source>
</evidence>